<keyword evidence="2" id="KW-1185">Reference proteome</keyword>
<evidence type="ECO:0000313" key="2">
    <source>
        <dbReference type="Proteomes" id="UP000821837"/>
    </source>
</evidence>
<reference evidence="1" key="1">
    <citation type="journal article" date="2020" name="Cell">
        <title>Large-Scale Comparative Analyses of Tick Genomes Elucidate Their Genetic Diversity and Vector Capacities.</title>
        <authorList>
            <consortium name="Tick Genome and Microbiome Consortium (TIGMIC)"/>
            <person name="Jia N."/>
            <person name="Wang J."/>
            <person name="Shi W."/>
            <person name="Du L."/>
            <person name="Sun Y."/>
            <person name="Zhan W."/>
            <person name="Jiang J.F."/>
            <person name="Wang Q."/>
            <person name="Zhang B."/>
            <person name="Ji P."/>
            <person name="Bell-Sakyi L."/>
            <person name="Cui X.M."/>
            <person name="Yuan T.T."/>
            <person name="Jiang B.G."/>
            <person name="Yang W.F."/>
            <person name="Lam T.T."/>
            <person name="Chang Q.C."/>
            <person name="Ding S.J."/>
            <person name="Wang X.J."/>
            <person name="Zhu J.G."/>
            <person name="Ruan X.D."/>
            <person name="Zhao L."/>
            <person name="Wei J.T."/>
            <person name="Ye R.Z."/>
            <person name="Que T.C."/>
            <person name="Du C.H."/>
            <person name="Zhou Y.H."/>
            <person name="Cheng J.X."/>
            <person name="Dai P.F."/>
            <person name="Guo W.B."/>
            <person name="Han X.H."/>
            <person name="Huang E.J."/>
            <person name="Li L.F."/>
            <person name="Wei W."/>
            <person name="Gao Y.C."/>
            <person name="Liu J.Z."/>
            <person name="Shao H.Z."/>
            <person name="Wang X."/>
            <person name="Wang C.C."/>
            <person name="Yang T.C."/>
            <person name="Huo Q.B."/>
            <person name="Li W."/>
            <person name="Chen H.Y."/>
            <person name="Chen S.E."/>
            <person name="Zhou L.G."/>
            <person name="Ni X.B."/>
            <person name="Tian J.H."/>
            <person name="Sheng Y."/>
            <person name="Liu T."/>
            <person name="Pan Y.S."/>
            <person name="Xia L.Y."/>
            <person name="Li J."/>
            <person name="Zhao F."/>
            <person name="Cao W.C."/>
        </authorList>
    </citation>
    <scope>NUCLEOTIDE SEQUENCE</scope>
    <source>
        <strain evidence="1">Rsan-2018</strain>
    </source>
</reference>
<accession>A0A9D4QDK8</accession>
<name>A0A9D4QDK8_RHISA</name>
<gene>
    <name evidence="1" type="ORF">HPB52_004581</name>
</gene>
<dbReference type="VEuPathDB" id="VectorBase:RSAN_035790"/>
<evidence type="ECO:0000313" key="1">
    <source>
        <dbReference type="EMBL" id="KAH7975693.1"/>
    </source>
</evidence>
<reference evidence="1" key="2">
    <citation type="submission" date="2021-09" db="EMBL/GenBank/DDBJ databases">
        <authorList>
            <person name="Jia N."/>
            <person name="Wang J."/>
            <person name="Shi W."/>
            <person name="Du L."/>
            <person name="Sun Y."/>
            <person name="Zhan W."/>
            <person name="Jiang J."/>
            <person name="Wang Q."/>
            <person name="Zhang B."/>
            <person name="Ji P."/>
            <person name="Sakyi L.B."/>
            <person name="Cui X."/>
            <person name="Yuan T."/>
            <person name="Jiang B."/>
            <person name="Yang W."/>
            <person name="Lam T.T.-Y."/>
            <person name="Chang Q."/>
            <person name="Ding S."/>
            <person name="Wang X."/>
            <person name="Zhu J."/>
            <person name="Ruan X."/>
            <person name="Zhao L."/>
            <person name="Wei J."/>
            <person name="Que T."/>
            <person name="Du C."/>
            <person name="Cheng J."/>
            <person name="Dai P."/>
            <person name="Han X."/>
            <person name="Huang E."/>
            <person name="Gao Y."/>
            <person name="Liu J."/>
            <person name="Shao H."/>
            <person name="Ye R."/>
            <person name="Li L."/>
            <person name="Wei W."/>
            <person name="Wang X."/>
            <person name="Wang C."/>
            <person name="Huo Q."/>
            <person name="Li W."/>
            <person name="Guo W."/>
            <person name="Chen H."/>
            <person name="Chen S."/>
            <person name="Zhou L."/>
            <person name="Zhou L."/>
            <person name="Ni X."/>
            <person name="Tian J."/>
            <person name="Zhou Y."/>
            <person name="Sheng Y."/>
            <person name="Liu T."/>
            <person name="Pan Y."/>
            <person name="Xia L."/>
            <person name="Li J."/>
            <person name="Zhao F."/>
            <person name="Cao W."/>
        </authorList>
    </citation>
    <scope>NUCLEOTIDE SEQUENCE</scope>
    <source>
        <strain evidence="1">Rsan-2018</strain>
        <tissue evidence="1">Larvae</tissue>
    </source>
</reference>
<comment type="caution">
    <text evidence="1">The sequence shown here is derived from an EMBL/GenBank/DDBJ whole genome shotgun (WGS) entry which is preliminary data.</text>
</comment>
<dbReference type="AlphaFoldDB" id="A0A9D4QDK8"/>
<dbReference type="EMBL" id="JABSTV010001246">
    <property type="protein sequence ID" value="KAH7975693.1"/>
    <property type="molecule type" value="Genomic_DNA"/>
</dbReference>
<protein>
    <submittedName>
        <fullName evidence="1">Uncharacterized protein</fullName>
    </submittedName>
</protein>
<dbReference type="Proteomes" id="UP000821837">
    <property type="component" value="Chromosome 10"/>
</dbReference>
<proteinExistence type="predicted"/>
<sequence>MTTAKGTPTAAPPFTMPTKPPLVCHLLSPLYGGNISDQFYLLSQTVPRHGLCDFVVLDLPLWPNGTYPPDSYDFLPNGTGYKFLFTINVIDGHLVLTQIVLNTPNFKNSVRRIRKLQGLPLYGFGILNDLRIPTSAALAKESADPLRALTNALRTEGVSSSEVRNFIAFRPSSYTLRRDIYQALLNVINSIRTIRLVFLLTLTLESTKYALPSSAWDQSCQPLTNEVKMMDVVDLIASVWAPKVNFTLTVSLRFDTFTHLRIADLGHGDVDLMLSYDHASGYYERMVAAYRHLGYSRTREYIIGWSVFNVSQGLAPQQCNGTDNRINQIREVLDDNW</sequence>
<organism evidence="1 2">
    <name type="scientific">Rhipicephalus sanguineus</name>
    <name type="common">Brown dog tick</name>
    <name type="synonym">Ixodes sanguineus</name>
    <dbReference type="NCBI Taxonomy" id="34632"/>
    <lineage>
        <taxon>Eukaryota</taxon>
        <taxon>Metazoa</taxon>
        <taxon>Ecdysozoa</taxon>
        <taxon>Arthropoda</taxon>
        <taxon>Chelicerata</taxon>
        <taxon>Arachnida</taxon>
        <taxon>Acari</taxon>
        <taxon>Parasitiformes</taxon>
        <taxon>Ixodida</taxon>
        <taxon>Ixodoidea</taxon>
        <taxon>Ixodidae</taxon>
        <taxon>Rhipicephalinae</taxon>
        <taxon>Rhipicephalus</taxon>
        <taxon>Rhipicephalus</taxon>
    </lineage>
</organism>